<dbReference type="Gene3D" id="3.40.630.30">
    <property type="match status" value="1"/>
</dbReference>
<evidence type="ECO:0000259" key="1">
    <source>
        <dbReference type="PROSITE" id="PS51186"/>
    </source>
</evidence>
<dbReference type="AlphaFoldDB" id="A0A7S1ESB5"/>
<feature type="domain" description="N-acetyltransferase" evidence="1">
    <location>
        <begin position="22"/>
        <end position="187"/>
    </location>
</feature>
<dbReference type="InterPro" id="IPR016181">
    <property type="entry name" value="Acyl_CoA_acyltransferase"/>
</dbReference>
<dbReference type="InterPro" id="IPR001810">
    <property type="entry name" value="F-box_dom"/>
</dbReference>
<dbReference type="InterPro" id="IPR036047">
    <property type="entry name" value="F-box-like_dom_sf"/>
</dbReference>
<accession>A0A7S1ESB5</accession>
<dbReference type="PROSITE" id="PS51186">
    <property type="entry name" value="GNAT"/>
    <property type="match status" value="1"/>
</dbReference>
<dbReference type="Pfam" id="PF13673">
    <property type="entry name" value="Acetyltransf_10"/>
    <property type="match status" value="1"/>
</dbReference>
<evidence type="ECO:0000313" key="2">
    <source>
        <dbReference type="EMBL" id="CAD8820651.1"/>
    </source>
</evidence>
<gene>
    <name evidence="2" type="ORF">TOLI1172_LOCUS5045</name>
</gene>
<organism evidence="2">
    <name type="scientific">Timspurckia oligopyrenoides</name>
    <dbReference type="NCBI Taxonomy" id="708627"/>
    <lineage>
        <taxon>Eukaryota</taxon>
        <taxon>Rhodophyta</taxon>
        <taxon>Bangiophyceae</taxon>
        <taxon>Porphyridiales</taxon>
        <taxon>Porphyridiaceae</taxon>
        <taxon>Timspurckia</taxon>
    </lineage>
</organism>
<dbReference type="EMBL" id="HBFP01007050">
    <property type="protein sequence ID" value="CAD8820651.1"/>
    <property type="molecule type" value="Transcribed_RNA"/>
</dbReference>
<dbReference type="GO" id="GO:0016747">
    <property type="term" value="F:acyltransferase activity, transferring groups other than amino-acyl groups"/>
    <property type="evidence" value="ECO:0007669"/>
    <property type="project" value="InterPro"/>
</dbReference>
<dbReference type="Pfam" id="PF00646">
    <property type="entry name" value="F-box"/>
    <property type="match status" value="1"/>
</dbReference>
<dbReference type="SUPFAM" id="SSF55729">
    <property type="entry name" value="Acyl-CoA N-acyltransferases (Nat)"/>
    <property type="match status" value="1"/>
</dbReference>
<reference evidence="2" key="1">
    <citation type="submission" date="2021-01" db="EMBL/GenBank/DDBJ databases">
        <authorList>
            <person name="Corre E."/>
            <person name="Pelletier E."/>
            <person name="Niang G."/>
            <person name="Scheremetjew M."/>
            <person name="Finn R."/>
            <person name="Kale V."/>
            <person name="Holt S."/>
            <person name="Cochrane G."/>
            <person name="Meng A."/>
            <person name="Brown T."/>
            <person name="Cohen L."/>
        </authorList>
    </citation>
    <scope>NUCLEOTIDE SEQUENCE</scope>
    <source>
        <strain evidence="2">CCMP3278</strain>
    </source>
</reference>
<sequence length="486" mass="55217">MMKIIPLVHSDAQKLSLALVAGSYSAVTDELWKCIRSLRESVFIKEQGFHKEIEFDSIDMNPQCIHVLAIDHELYKKSNQIDAVAVARFFPSSLSEEETEELNTDQPMSLNLGRVAVVKTKRGLGIGSRVIETIISSIQSFFPAAERVQIHAQLSSEQFYIKLGFIRQDIPMDIHGVAHVKMELRLNKNLLTYSSLSMDSTAAESIDWTLPVPSIQVLTFACTKSTSSSMSSSQRLNSSSKLKPKDILQLSNVCNSWRTVIQSHHLFKEYLETVLPLSNAILKDRAELFGWKYTAHEIIRILARCPNYSRVEKMERIFEAMQHFSVSKSSGNGSVLTDLVFSLWLNPVKPQYTCSSQVEFEPETFFESRILERLAGVGYFEWLRNHFMQNSARFYSDDEEFSGEAELRSVWTRMMKDRSVMEFMADSNAFGSVFPGTRGVMDLRIRDILEEDASGSIYATVPKGIPSKHWWWITCDPRFGLPGPAC</sequence>
<proteinExistence type="predicted"/>
<protein>
    <recommendedName>
        <fullName evidence="1">N-acetyltransferase domain-containing protein</fullName>
    </recommendedName>
</protein>
<dbReference type="SUPFAM" id="SSF81383">
    <property type="entry name" value="F-box domain"/>
    <property type="match status" value="1"/>
</dbReference>
<name>A0A7S1ESB5_9RHOD</name>
<dbReference type="GO" id="GO:0006048">
    <property type="term" value="P:UDP-N-acetylglucosamine biosynthetic process"/>
    <property type="evidence" value="ECO:0007669"/>
    <property type="project" value="UniProtKB-UniPathway"/>
</dbReference>
<dbReference type="InterPro" id="IPR000182">
    <property type="entry name" value="GNAT_dom"/>
</dbReference>
<dbReference type="UniPathway" id="UPA00113">
    <property type="reaction ID" value="UER00529"/>
</dbReference>